<evidence type="ECO:0000256" key="1">
    <source>
        <dbReference type="SAM" id="MobiDB-lite"/>
    </source>
</evidence>
<organism evidence="2 3">
    <name type="scientific">Portunus trituberculatus</name>
    <name type="common">Swimming crab</name>
    <name type="synonym">Neptunus trituberculatus</name>
    <dbReference type="NCBI Taxonomy" id="210409"/>
    <lineage>
        <taxon>Eukaryota</taxon>
        <taxon>Metazoa</taxon>
        <taxon>Ecdysozoa</taxon>
        <taxon>Arthropoda</taxon>
        <taxon>Crustacea</taxon>
        <taxon>Multicrustacea</taxon>
        <taxon>Malacostraca</taxon>
        <taxon>Eumalacostraca</taxon>
        <taxon>Eucarida</taxon>
        <taxon>Decapoda</taxon>
        <taxon>Pleocyemata</taxon>
        <taxon>Brachyura</taxon>
        <taxon>Eubrachyura</taxon>
        <taxon>Portunoidea</taxon>
        <taxon>Portunidae</taxon>
        <taxon>Portuninae</taxon>
        <taxon>Portunus</taxon>
    </lineage>
</organism>
<protein>
    <submittedName>
        <fullName evidence="2">Uncharacterized protein</fullName>
    </submittedName>
</protein>
<dbReference type="AlphaFoldDB" id="A0A5B7FNQ9"/>
<accession>A0A5B7FNQ9</accession>
<evidence type="ECO:0000313" key="3">
    <source>
        <dbReference type="Proteomes" id="UP000324222"/>
    </source>
</evidence>
<feature type="compositionally biased region" description="Basic residues" evidence="1">
    <location>
        <begin position="41"/>
        <end position="54"/>
    </location>
</feature>
<gene>
    <name evidence="2" type="ORF">E2C01_039712</name>
</gene>
<evidence type="ECO:0000313" key="2">
    <source>
        <dbReference type="EMBL" id="MPC46004.1"/>
    </source>
</evidence>
<comment type="caution">
    <text evidence="2">The sequence shown here is derived from an EMBL/GenBank/DDBJ whole genome shotgun (WGS) entry which is preliminary data.</text>
</comment>
<dbReference type="EMBL" id="VSRR010006991">
    <property type="protein sequence ID" value="MPC46004.1"/>
    <property type="molecule type" value="Genomic_DNA"/>
</dbReference>
<proteinExistence type="predicted"/>
<reference evidence="2 3" key="1">
    <citation type="submission" date="2019-05" db="EMBL/GenBank/DDBJ databases">
        <title>Another draft genome of Portunus trituberculatus and its Hox gene families provides insights of decapod evolution.</title>
        <authorList>
            <person name="Jeong J.-H."/>
            <person name="Song I."/>
            <person name="Kim S."/>
            <person name="Choi T."/>
            <person name="Kim D."/>
            <person name="Ryu S."/>
            <person name="Kim W."/>
        </authorList>
    </citation>
    <scope>NUCLEOTIDE SEQUENCE [LARGE SCALE GENOMIC DNA]</scope>
    <source>
        <tissue evidence="2">Muscle</tissue>
    </source>
</reference>
<feature type="region of interest" description="Disordered" evidence="1">
    <location>
        <begin position="1"/>
        <end position="66"/>
    </location>
</feature>
<feature type="compositionally biased region" description="Basic and acidic residues" evidence="1">
    <location>
        <begin position="1"/>
        <end position="17"/>
    </location>
</feature>
<name>A0A5B7FNQ9_PORTR</name>
<dbReference type="Proteomes" id="UP000324222">
    <property type="component" value="Unassembled WGS sequence"/>
</dbReference>
<keyword evidence="3" id="KW-1185">Reference proteome</keyword>
<sequence>MDLQKEGSAKGHLEQRHCLPGPDLTNWREGHRTTETYALPPRHHHHHHHHHHHQRPSDRSLSDHATTITPAVHLPCYTYHNLI</sequence>